<dbReference type="Proteomes" id="UP000054995">
    <property type="component" value="Unassembled WGS sequence"/>
</dbReference>
<gene>
    <name evidence="1" type="ORF">T4D_6119</name>
</gene>
<dbReference type="OrthoDB" id="5920386at2759"/>
<evidence type="ECO:0000313" key="1">
    <source>
        <dbReference type="EMBL" id="KRY92498.1"/>
    </source>
</evidence>
<protein>
    <submittedName>
        <fullName evidence="1">Uncharacterized protein</fullName>
    </submittedName>
</protein>
<comment type="caution">
    <text evidence="1">The sequence shown here is derived from an EMBL/GenBank/DDBJ whole genome shotgun (WGS) entry which is preliminary data.</text>
</comment>
<evidence type="ECO:0000313" key="2">
    <source>
        <dbReference type="Proteomes" id="UP000054995"/>
    </source>
</evidence>
<reference evidence="1 2" key="1">
    <citation type="submission" date="2015-01" db="EMBL/GenBank/DDBJ databases">
        <title>Evolution of Trichinella species and genotypes.</title>
        <authorList>
            <person name="Korhonen P.K."/>
            <person name="Edoardo P."/>
            <person name="Giuseppe L.R."/>
            <person name="Gasser R.B."/>
        </authorList>
    </citation>
    <scope>NUCLEOTIDE SEQUENCE [LARGE SCALE GENOMIC DNA]</scope>
    <source>
        <strain evidence="1">ISS470</strain>
    </source>
</reference>
<accession>A0A0V1G322</accession>
<name>A0A0V1G322_TRIPS</name>
<organism evidence="1 2">
    <name type="scientific">Trichinella pseudospiralis</name>
    <name type="common">Parasitic roundworm</name>
    <dbReference type="NCBI Taxonomy" id="6337"/>
    <lineage>
        <taxon>Eukaryota</taxon>
        <taxon>Metazoa</taxon>
        <taxon>Ecdysozoa</taxon>
        <taxon>Nematoda</taxon>
        <taxon>Enoplea</taxon>
        <taxon>Dorylaimia</taxon>
        <taxon>Trichinellida</taxon>
        <taxon>Trichinellidae</taxon>
        <taxon>Trichinella</taxon>
    </lineage>
</organism>
<dbReference type="AlphaFoldDB" id="A0A0V1G322"/>
<keyword evidence="2" id="KW-1185">Reference proteome</keyword>
<sequence>MLIRKRVKIVLSLVEEFRLELDVDLLRSACNKADELTRVPQRWLKPPAAGPALVCAATADLGVERIIADGQFAMGYPGIKRTLQGRQI</sequence>
<dbReference type="EMBL" id="JYDT01000006">
    <property type="protein sequence ID" value="KRY92498.1"/>
    <property type="molecule type" value="Genomic_DNA"/>
</dbReference>
<proteinExistence type="predicted"/>